<dbReference type="InterPro" id="IPR023214">
    <property type="entry name" value="HAD_sf"/>
</dbReference>
<accession>A0ABW4CX10</accession>
<reference evidence="2" key="1">
    <citation type="journal article" date="2019" name="Int. J. Syst. Evol. Microbiol.">
        <title>The Global Catalogue of Microorganisms (GCM) 10K type strain sequencing project: providing services to taxonomists for standard genome sequencing and annotation.</title>
        <authorList>
            <consortium name="The Broad Institute Genomics Platform"/>
            <consortium name="The Broad Institute Genome Sequencing Center for Infectious Disease"/>
            <person name="Wu L."/>
            <person name="Ma J."/>
        </authorList>
    </citation>
    <scope>NUCLEOTIDE SEQUENCE [LARGE SCALE GENOMIC DNA]</scope>
    <source>
        <strain evidence="2">CCM 8912</strain>
    </source>
</reference>
<dbReference type="GO" id="GO:0016787">
    <property type="term" value="F:hydrolase activity"/>
    <property type="evidence" value="ECO:0007669"/>
    <property type="project" value="UniProtKB-KW"/>
</dbReference>
<evidence type="ECO:0000313" key="1">
    <source>
        <dbReference type="EMBL" id="MFD1440633.1"/>
    </source>
</evidence>
<dbReference type="NCBIfam" id="TIGR01484">
    <property type="entry name" value="HAD-SF-IIB"/>
    <property type="match status" value="1"/>
</dbReference>
<dbReference type="SUPFAM" id="SSF56784">
    <property type="entry name" value="HAD-like"/>
    <property type="match status" value="1"/>
</dbReference>
<name>A0ABW4CX10_9LACO</name>
<dbReference type="InterPro" id="IPR006379">
    <property type="entry name" value="HAD-SF_hydro_IIB"/>
</dbReference>
<keyword evidence="1" id="KW-0378">Hydrolase</keyword>
<proteinExistence type="predicted"/>
<protein>
    <submittedName>
        <fullName evidence="1">HAD family hydrolase</fullName>
        <ecNumber evidence="1">3.1.3.-</ecNumber>
    </submittedName>
</protein>
<dbReference type="PANTHER" id="PTHR10000:SF53">
    <property type="entry name" value="5-AMINO-6-(5-PHOSPHO-D-RIBITYLAMINO)URACIL PHOSPHATASE YBJI-RELATED"/>
    <property type="match status" value="1"/>
</dbReference>
<dbReference type="Proteomes" id="UP001597212">
    <property type="component" value="Unassembled WGS sequence"/>
</dbReference>
<dbReference type="PANTHER" id="PTHR10000">
    <property type="entry name" value="PHOSPHOSERINE PHOSPHATASE"/>
    <property type="match status" value="1"/>
</dbReference>
<organism evidence="1 2">
    <name type="scientific">Lacticaseibacillus hegangensis</name>
    <dbReference type="NCBI Taxonomy" id="2486010"/>
    <lineage>
        <taxon>Bacteria</taxon>
        <taxon>Bacillati</taxon>
        <taxon>Bacillota</taxon>
        <taxon>Bacilli</taxon>
        <taxon>Lactobacillales</taxon>
        <taxon>Lactobacillaceae</taxon>
        <taxon>Lacticaseibacillus</taxon>
    </lineage>
</organism>
<evidence type="ECO:0000313" key="2">
    <source>
        <dbReference type="Proteomes" id="UP001597212"/>
    </source>
</evidence>
<dbReference type="EMBL" id="JBHTOK010000019">
    <property type="protein sequence ID" value="MFD1440633.1"/>
    <property type="molecule type" value="Genomic_DNA"/>
</dbReference>
<keyword evidence="2" id="KW-1185">Reference proteome</keyword>
<dbReference type="Gene3D" id="3.30.1240.10">
    <property type="match status" value="1"/>
</dbReference>
<dbReference type="Pfam" id="PF08282">
    <property type="entry name" value="Hydrolase_3"/>
    <property type="match status" value="1"/>
</dbReference>
<dbReference type="RefSeq" id="WP_125754542.1">
    <property type="nucleotide sequence ID" value="NZ_JBHTOK010000019.1"/>
</dbReference>
<gene>
    <name evidence="1" type="ORF">ACFQ5K_04405</name>
</gene>
<dbReference type="PROSITE" id="PS01229">
    <property type="entry name" value="COF_2"/>
    <property type="match status" value="1"/>
</dbReference>
<dbReference type="Gene3D" id="3.40.50.1000">
    <property type="entry name" value="HAD superfamily/HAD-like"/>
    <property type="match status" value="1"/>
</dbReference>
<dbReference type="InterPro" id="IPR036412">
    <property type="entry name" value="HAD-like_sf"/>
</dbReference>
<dbReference type="EC" id="3.1.3.-" evidence="1"/>
<sequence length="269" mass="27903">MAQIKLVASDLDHTLLRPTGVLAEATVGLLQQLAASGIDFVPVSGRDLPTLLALLPGAEWVIAHNGAVVARRGRVIQARLLAKDTVKALINQADALGALPVLCRLNGAELLTGHAEASAQLRQFFLRVTEVSAFTRLDDVAKVTLLVSPSRLAAVQTAITAQFGAVLQVTAGEADALGITDARVNKGSALTALCQRLHVPLAQVLAFGDAQNDAPMLQAAGFGMRMADGDPALAGVTGLVAPPNAEKGVDRVLKQLIDDHGTLSQSKGV</sequence>
<comment type="caution">
    <text evidence="1">The sequence shown here is derived from an EMBL/GenBank/DDBJ whole genome shotgun (WGS) entry which is preliminary data.</text>
</comment>